<keyword evidence="7 8" id="KW-0472">Membrane</keyword>
<evidence type="ECO:0000256" key="3">
    <source>
        <dbReference type="ARBA" id="ARBA00022448"/>
    </source>
</evidence>
<dbReference type="GO" id="GO:0015556">
    <property type="term" value="F:C4-dicarboxylate transmembrane transporter activity"/>
    <property type="evidence" value="ECO:0007669"/>
    <property type="project" value="InterPro"/>
</dbReference>
<feature type="transmembrane region" description="Helical" evidence="8">
    <location>
        <begin position="173"/>
        <end position="197"/>
    </location>
</feature>
<organism evidence="9 10">
    <name type="scientific">Endozoicomonas elysicola</name>
    <dbReference type="NCBI Taxonomy" id="305900"/>
    <lineage>
        <taxon>Bacteria</taxon>
        <taxon>Pseudomonadati</taxon>
        <taxon>Pseudomonadota</taxon>
        <taxon>Gammaproteobacteria</taxon>
        <taxon>Oceanospirillales</taxon>
        <taxon>Endozoicomonadaceae</taxon>
        <taxon>Endozoicomonas</taxon>
    </lineage>
</organism>
<feature type="transmembrane region" description="Helical" evidence="8">
    <location>
        <begin position="223"/>
        <end position="242"/>
    </location>
</feature>
<evidence type="ECO:0000256" key="2">
    <source>
        <dbReference type="ARBA" id="ARBA00005275"/>
    </source>
</evidence>
<feature type="transmembrane region" description="Helical" evidence="8">
    <location>
        <begin position="26"/>
        <end position="45"/>
    </location>
</feature>
<feature type="transmembrane region" description="Helical" evidence="8">
    <location>
        <begin position="57"/>
        <end position="74"/>
    </location>
</feature>
<dbReference type="PANTHER" id="PTHR42002:SF2">
    <property type="entry name" value="ANAEROBIC C4-DICARBOXYLATE TRANSPORTER DCUC-RELATED"/>
    <property type="match status" value="1"/>
</dbReference>
<evidence type="ECO:0000256" key="1">
    <source>
        <dbReference type="ARBA" id="ARBA00004651"/>
    </source>
</evidence>
<dbReference type="NCBIfam" id="NF037994">
    <property type="entry name" value="DcuC_1"/>
    <property type="match status" value="1"/>
</dbReference>
<name>A0A081KB38_9GAMM</name>
<keyword evidence="6 8" id="KW-1133">Transmembrane helix</keyword>
<evidence type="ECO:0000256" key="4">
    <source>
        <dbReference type="ARBA" id="ARBA00022475"/>
    </source>
</evidence>
<evidence type="ECO:0000256" key="8">
    <source>
        <dbReference type="SAM" id="Phobius"/>
    </source>
</evidence>
<evidence type="ECO:0000256" key="7">
    <source>
        <dbReference type="ARBA" id="ARBA00023136"/>
    </source>
</evidence>
<sequence length="419" mass="42954">MLPFIGLLILCGTVYCLIKRLETRMVLFASGLLMSIVALQPMLALDSFAGRMTSGGLIQAICSVMGFAFVMKYTGCDMHLVKALTGVLKKGGGLLIPGTTMITFAINIALPSAAGCSAAVGATMIPLLMAAGIHPAMAGAAVLAGTYGSMLSPGSAHNAFISELSGKTVMEVIAVHAPATIAAGIAGAIILTAIAYFRKEHTGHLVQATEGTMENQVDKVNPLYALMPVLPVSILILGSSVMPAIKMGVPQAMLIGVVLSLLLTRMNPQEATKKFFNGMGTAYADVIGIIIAASVFVAGMKALGMVDVFLNWLINTPSLAKFGSTLGPFILAILTGTGDAAAFAFNEAVTPFAEQFGMTIANMGTASAVAGAIGRTASPLAGAAIVCAGIAGVSPLELAKRTMPAMIVSLIVLMLVLFL</sequence>
<gene>
    <name evidence="9" type="ORF">GV64_11970</name>
</gene>
<keyword evidence="3" id="KW-0813">Transport</keyword>
<evidence type="ECO:0000313" key="9">
    <source>
        <dbReference type="EMBL" id="KEI71364.1"/>
    </source>
</evidence>
<keyword evidence="5 8" id="KW-0812">Transmembrane</keyword>
<dbReference type="Pfam" id="PF03606">
    <property type="entry name" value="DcuC"/>
    <property type="match status" value="1"/>
</dbReference>
<comment type="subcellular location">
    <subcellularLocation>
        <location evidence="1">Cell membrane</location>
        <topology evidence="1">Multi-pass membrane protein</topology>
    </subcellularLocation>
</comment>
<reference evidence="9 10" key="1">
    <citation type="submission" date="2014-06" db="EMBL/GenBank/DDBJ databases">
        <title>Whole Genome Sequences of Three Symbiotic Endozoicomonas Bacteria.</title>
        <authorList>
            <person name="Neave M.J."/>
            <person name="Apprill A."/>
            <person name="Voolstra C.R."/>
        </authorList>
    </citation>
    <scope>NUCLEOTIDE SEQUENCE [LARGE SCALE GENOMIC DNA]</scope>
    <source>
        <strain evidence="9 10">DSM 22380</strain>
    </source>
</reference>
<accession>A0A081KB38</accession>
<dbReference type="Proteomes" id="UP000027997">
    <property type="component" value="Unassembled WGS sequence"/>
</dbReference>
<comment type="caution">
    <text evidence="9">The sequence shown here is derived from an EMBL/GenBank/DDBJ whole genome shotgun (WGS) entry which is preliminary data.</text>
</comment>
<feature type="transmembrane region" description="Helical" evidence="8">
    <location>
        <begin position="398"/>
        <end position="418"/>
    </location>
</feature>
<feature type="transmembrane region" description="Helical" evidence="8">
    <location>
        <begin position="127"/>
        <end position="147"/>
    </location>
</feature>
<dbReference type="AlphaFoldDB" id="A0A081KB38"/>
<proteinExistence type="inferred from homology"/>
<dbReference type="STRING" id="305900.GV64_11970"/>
<feature type="transmembrane region" description="Helical" evidence="8">
    <location>
        <begin position="286"/>
        <end position="314"/>
    </location>
</feature>
<feature type="transmembrane region" description="Helical" evidence="8">
    <location>
        <begin position="94"/>
        <end position="120"/>
    </location>
</feature>
<evidence type="ECO:0000313" key="10">
    <source>
        <dbReference type="Proteomes" id="UP000027997"/>
    </source>
</evidence>
<dbReference type="NCBIfam" id="TIGR00771">
    <property type="entry name" value="DcuC"/>
    <property type="match status" value="1"/>
</dbReference>
<dbReference type="eggNOG" id="COG3069">
    <property type="taxonomic scope" value="Bacteria"/>
</dbReference>
<dbReference type="InterPro" id="IPR018385">
    <property type="entry name" value="C4_dicarb_anaerob_car-like"/>
</dbReference>
<protein>
    <submittedName>
        <fullName evidence="9">C4-dicarboxylate ABC transporter</fullName>
    </submittedName>
</protein>
<keyword evidence="10" id="KW-1185">Reference proteome</keyword>
<dbReference type="EMBL" id="JOJP01000001">
    <property type="protein sequence ID" value="KEI71364.1"/>
    <property type="molecule type" value="Genomic_DNA"/>
</dbReference>
<evidence type="ECO:0000256" key="6">
    <source>
        <dbReference type="ARBA" id="ARBA00022989"/>
    </source>
</evidence>
<feature type="transmembrane region" description="Helical" evidence="8">
    <location>
        <begin position="366"/>
        <end position="392"/>
    </location>
</feature>
<dbReference type="GO" id="GO:0005886">
    <property type="term" value="C:plasma membrane"/>
    <property type="evidence" value="ECO:0007669"/>
    <property type="project" value="UniProtKB-SubCell"/>
</dbReference>
<dbReference type="RefSeq" id="WP_020582952.1">
    <property type="nucleotide sequence ID" value="NZ_JOJP01000001.1"/>
</dbReference>
<dbReference type="InterPro" id="IPR004669">
    <property type="entry name" value="C4_dicarb_anaerob_car"/>
</dbReference>
<comment type="similarity">
    <text evidence="2">Belongs to the DcuC/DcuD transporter (TC 2.A.61) family.</text>
</comment>
<evidence type="ECO:0000256" key="5">
    <source>
        <dbReference type="ARBA" id="ARBA00022692"/>
    </source>
</evidence>
<dbReference type="PANTHER" id="PTHR42002">
    <property type="entry name" value="ANAEROBIC C4-DICARBOXYLATE TRANSPORTER DCUC-RELATED"/>
    <property type="match status" value="1"/>
</dbReference>
<keyword evidence="4" id="KW-1003">Cell membrane</keyword>